<feature type="domain" description="Guanylate cyclase" evidence="6">
    <location>
        <begin position="671"/>
        <end position="797"/>
    </location>
</feature>
<evidence type="ECO:0000256" key="4">
    <source>
        <dbReference type="ARBA" id="ARBA00023136"/>
    </source>
</evidence>
<comment type="caution">
    <text evidence="8">The sequence shown here is derived from an EMBL/GenBank/DDBJ whole genome shotgun (WGS) entry which is preliminary data.</text>
</comment>
<dbReference type="InterPro" id="IPR011042">
    <property type="entry name" value="6-blade_b-propeller_TolB-like"/>
</dbReference>
<dbReference type="Proteomes" id="UP001589747">
    <property type="component" value="Unassembled WGS sequence"/>
</dbReference>
<dbReference type="InterPro" id="IPR003660">
    <property type="entry name" value="HAMP_dom"/>
</dbReference>
<feature type="transmembrane region" description="Helical" evidence="5">
    <location>
        <begin position="344"/>
        <end position="368"/>
    </location>
</feature>
<feature type="transmembrane region" description="Helical" evidence="5">
    <location>
        <begin position="380"/>
        <end position="399"/>
    </location>
</feature>
<dbReference type="Gene3D" id="1.25.40.10">
    <property type="entry name" value="Tetratricopeptide repeat domain"/>
    <property type="match status" value="1"/>
</dbReference>
<dbReference type="RefSeq" id="WP_377499003.1">
    <property type="nucleotide sequence ID" value="NZ_JBHMDO010000039.1"/>
</dbReference>
<feature type="transmembrane region" description="Helical" evidence="5">
    <location>
        <begin position="18"/>
        <end position="37"/>
    </location>
</feature>
<dbReference type="InterPro" id="IPR050697">
    <property type="entry name" value="Adenylyl/Guanylyl_Cyclase_3/4"/>
</dbReference>
<dbReference type="PROSITE" id="PS50125">
    <property type="entry name" value="GUANYLATE_CYCLASE_2"/>
    <property type="match status" value="1"/>
</dbReference>
<reference evidence="8 9" key="1">
    <citation type="submission" date="2024-09" db="EMBL/GenBank/DDBJ databases">
        <authorList>
            <person name="Sun Q."/>
            <person name="Mori K."/>
        </authorList>
    </citation>
    <scope>NUCLEOTIDE SEQUENCE [LARGE SCALE GENOMIC DNA]</scope>
    <source>
        <strain evidence="8 9">TISTR 2452</strain>
    </source>
</reference>
<comment type="similarity">
    <text evidence="2">Belongs to the adenylyl cyclase class-3 family.</text>
</comment>
<evidence type="ECO:0000313" key="8">
    <source>
        <dbReference type="EMBL" id="MFB9329079.1"/>
    </source>
</evidence>
<dbReference type="PANTHER" id="PTHR43081">
    <property type="entry name" value="ADENYLATE CYCLASE, TERMINAL-DIFFERENTIATION SPECIFIC-RELATED"/>
    <property type="match status" value="1"/>
</dbReference>
<keyword evidence="4 5" id="KW-0472">Membrane</keyword>
<dbReference type="CDD" id="cd07302">
    <property type="entry name" value="CHD"/>
    <property type="match status" value="1"/>
</dbReference>
<evidence type="ECO:0000256" key="3">
    <source>
        <dbReference type="ARBA" id="ARBA00022475"/>
    </source>
</evidence>
<dbReference type="InterPro" id="IPR029787">
    <property type="entry name" value="Nucleotide_cyclase"/>
</dbReference>
<dbReference type="EMBL" id="JBHMDO010000039">
    <property type="protein sequence ID" value="MFB9329079.1"/>
    <property type="molecule type" value="Genomic_DNA"/>
</dbReference>
<dbReference type="SUPFAM" id="SSF158472">
    <property type="entry name" value="HAMP domain-like"/>
    <property type="match status" value="1"/>
</dbReference>
<organism evidence="8 9">
    <name type="scientific">Paenibacillus aurantiacus</name>
    <dbReference type="NCBI Taxonomy" id="1936118"/>
    <lineage>
        <taxon>Bacteria</taxon>
        <taxon>Bacillati</taxon>
        <taxon>Bacillota</taxon>
        <taxon>Bacilli</taxon>
        <taxon>Bacillales</taxon>
        <taxon>Paenibacillaceae</taxon>
        <taxon>Paenibacillus</taxon>
    </lineage>
</organism>
<evidence type="ECO:0000259" key="7">
    <source>
        <dbReference type="PROSITE" id="PS50885"/>
    </source>
</evidence>
<dbReference type="Gene3D" id="2.120.10.30">
    <property type="entry name" value="TolB, C-terminal domain"/>
    <property type="match status" value="1"/>
</dbReference>
<evidence type="ECO:0000256" key="1">
    <source>
        <dbReference type="ARBA" id="ARBA00004236"/>
    </source>
</evidence>
<dbReference type="Pfam" id="PF00672">
    <property type="entry name" value="HAMP"/>
    <property type="match status" value="1"/>
</dbReference>
<evidence type="ECO:0000259" key="6">
    <source>
        <dbReference type="PROSITE" id="PS50125"/>
    </source>
</evidence>
<sequence>MKPNSKKKPPAQPSARGVVWLCIALMALASLAIYLFVNREVLKSSPFQSATPLSNVSALASDGNGGRYVISEEKQRIEAFDAQGRRLFQVNQSQRSGAAPSIYTELAVDGEGRLYVLNTQLDDYGLYVVSEHILRYTKEGKLDRQLFEWKGDRSSKRIGQIKALQVNGDELSFFISRSSSVEQKRMKLSTGAWDQPFAFKLPPDRYISEITGHEPGKIYYATKRGSVYSVGKDGQSTKLYPTTVMSATRKNFPERLEIGERDSVTFIDRAQNTVTRLRPAAKQPLETLSHAEISAAGELADYEIGDASSVYVLADRLVEENSAGEPMRTVDKITYNNEERLHHWLVWTAAAVAALLVVIALRLIYIHVMRRRISFFLKQMVAFVPLIAISMVLLSNSIYQSFSAKMEEEMQRELSVLAQSGKYIIDGDQLERLTSPNDYMNYDYLQIKERMNVLFEGENSENRRGLYSTVYKYEDGKLYIITDDNDGINMFKPYELTSENLAVLEQGQIRSNSGDDAEGQWTYALAPIYNSEDKIVGIYETGRDRNVLNQENRQIFDSVIRQIILITFLILLVFVISSYFLLASLRKLRKSVTDITNGNWDVEVSIRSRDEVADLGEQFNLMVRHIRQYIRDITDFSEASYRFVPQQVIKYLGKRGILDVHLGDQVQQNMVVMVAKIRSFYEMTKRLTPKENFNFMNSFLSRFGPIVRKEEGLISSYLGAGFMSLFPTRTEDAIQSAIAIRKELIVYNGHRRKSGYPPVDLGIAIHKGALMMGIIGEESRMESNVISDDVSLTTRLEEVSEQLGASILITRTALETMEAPERFQFRWLGRIQLDSKELPLELYDIYEGDEETARLGKDKTKALFERGVALYQEGRFFDARETFVEVIKWNRQDKAAKLYFYLCDEYYQHGTAADWNGTLAVS</sequence>
<comment type="subcellular location">
    <subcellularLocation>
        <location evidence="1">Cell membrane</location>
    </subcellularLocation>
</comment>
<dbReference type="SUPFAM" id="SSF101898">
    <property type="entry name" value="NHL repeat"/>
    <property type="match status" value="1"/>
</dbReference>
<proteinExistence type="inferred from homology"/>
<keyword evidence="5" id="KW-1133">Transmembrane helix</keyword>
<keyword evidence="9" id="KW-1185">Reference proteome</keyword>
<gene>
    <name evidence="8" type="ORF">ACFFSY_24350</name>
</gene>
<evidence type="ECO:0000256" key="2">
    <source>
        <dbReference type="ARBA" id="ARBA00005381"/>
    </source>
</evidence>
<dbReference type="Gene3D" id="3.30.70.1230">
    <property type="entry name" value="Nucleotide cyclase"/>
    <property type="match status" value="1"/>
</dbReference>
<feature type="domain" description="HAMP" evidence="7">
    <location>
        <begin position="579"/>
        <end position="631"/>
    </location>
</feature>
<dbReference type="SMART" id="SM00304">
    <property type="entry name" value="HAMP"/>
    <property type="match status" value="1"/>
</dbReference>
<dbReference type="InterPro" id="IPR001054">
    <property type="entry name" value="A/G_cyclase"/>
</dbReference>
<keyword evidence="3" id="KW-1003">Cell membrane</keyword>
<dbReference type="InterPro" id="IPR011990">
    <property type="entry name" value="TPR-like_helical_dom_sf"/>
</dbReference>
<accession>A0ABV5KV39</accession>
<evidence type="ECO:0000313" key="9">
    <source>
        <dbReference type="Proteomes" id="UP001589747"/>
    </source>
</evidence>
<name>A0ABV5KV39_9BACL</name>
<dbReference type="PROSITE" id="PS50885">
    <property type="entry name" value="HAMP"/>
    <property type="match status" value="1"/>
</dbReference>
<evidence type="ECO:0000256" key="5">
    <source>
        <dbReference type="SAM" id="Phobius"/>
    </source>
</evidence>
<dbReference type="Gene3D" id="6.10.340.10">
    <property type="match status" value="1"/>
</dbReference>
<dbReference type="CDD" id="cd06225">
    <property type="entry name" value="HAMP"/>
    <property type="match status" value="1"/>
</dbReference>
<dbReference type="Pfam" id="PF00211">
    <property type="entry name" value="Guanylate_cyc"/>
    <property type="match status" value="1"/>
</dbReference>
<dbReference type="SUPFAM" id="SSF48452">
    <property type="entry name" value="TPR-like"/>
    <property type="match status" value="1"/>
</dbReference>
<keyword evidence="5" id="KW-0812">Transmembrane</keyword>
<dbReference type="PANTHER" id="PTHR43081:SF1">
    <property type="entry name" value="ADENYLATE CYCLASE, TERMINAL-DIFFERENTIATION SPECIFIC"/>
    <property type="match status" value="1"/>
</dbReference>
<feature type="transmembrane region" description="Helical" evidence="5">
    <location>
        <begin position="563"/>
        <end position="582"/>
    </location>
</feature>
<dbReference type="SUPFAM" id="SSF55073">
    <property type="entry name" value="Nucleotide cyclase"/>
    <property type="match status" value="1"/>
</dbReference>
<protein>
    <submittedName>
        <fullName evidence="8">Adenylate/guanylate cyclase domain-containing protein</fullName>
    </submittedName>
</protein>